<dbReference type="STRING" id="1123062.SAMN02745775_10636"/>
<dbReference type="OrthoDB" id="9149607at2"/>
<dbReference type="InterPro" id="IPR016053">
    <property type="entry name" value="Haem_Oase-like"/>
</dbReference>
<dbReference type="CDD" id="cd19166">
    <property type="entry name" value="HemeO-bac"/>
    <property type="match status" value="1"/>
</dbReference>
<evidence type="ECO:0000313" key="1">
    <source>
        <dbReference type="EMBL" id="SFK70904.1"/>
    </source>
</evidence>
<dbReference type="GO" id="GO:0006788">
    <property type="term" value="P:heme oxidation"/>
    <property type="evidence" value="ECO:0007669"/>
    <property type="project" value="InterPro"/>
</dbReference>
<name>A0A1I4BQ09_9PROT</name>
<sequence length="211" mass="22724">MMSMALAEAPVFPALAPPLTLRLRQETRDLHDRIEANARFARLMAPDLTLAEYRRLVARLHGHYAPLEAALEGMAHRLPACLALHRRLNRRAALAADLSALGFAPDDIAALPRCEAFVIRSVEQALGALYVLEGSTLGGQLIARHLQATLGIGPAAGAAHVVPHGAETGTLWRDFRLALDEGAEAAQFDPDAVIAAARHAFDRLDRWVAGA</sequence>
<dbReference type="Pfam" id="PF01126">
    <property type="entry name" value="Heme_oxygenase"/>
    <property type="match status" value="1"/>
</dbReference>
<protein>
    <submittedName>
        <fullName evidence="1">Heme oxygenase</fullName>
    </submittedName>
</protein>
<dbReference type="Gene3D" id="1.20.910.10">
    <property type="entry name" value="Heme oxygenase-like"/>
    <property type="match status" value="1"/>
</dbReference>
<dbReference type="GO" id="GO:0004392">
    <property type="term" value="F:heme oxygenase (decyclizing) activity"/>
    <property type="evidence" value="ECO:0007669"/>
    <property type="project" value="InterPro"/>
</dbReference>
<reference evidence="1 2" key="1">
    <citation type="submission" date="2016-10" db="EMBL/GenBank/DDBJ databases">
        <authorList>
            <person name="de Groot N.N."/>
        </authorList>
    </citation>
    <scope>NUCLEOTIDE SEQUENCE [LARGE SCALE GENOMIC DNA]</scope>
    <source>
        <strain evidence="1 2">DSM 19981</strain>
    </source>
</reference>
<organism evidence="1 2">
    <name type="scientific">Falsiroseomonas stagni DSM 19981</name>
    <dbReference type="NCBI Taxonomy" id="1123062"/>
    <lineage>
        <taxon>Bacteria</taxon>
        <taxon>Pseudomonadati</taxon>
        <taxon>Pseudomonadota</taxon>
        <taxon>Alphaproteobacteria</taxon>
        <taxon>Acetobacterales</taxon>
        <taxon>Roseomonadaceae</taxon>
        <taxon>Falsiroseomonas</taxon>
    </lineage>
</organism>
<dbReference type="SUPFAM" id="SSF48613">
    <property type="entry name" value="Heme oxygenase-like"/>
    <property type="match status" value="1"/>
</dbReference>
<proteinExistence type="predicted"/>
<dbReference type="InterPro" id="IPR016084">
    <property type="entry name" value="Haem_Oase-like_multi-hlx"/>
</dbReference>
<dbReference type="EMBL" id="FOSQ01000006">
    <property type="protein sequence ID" value="SFK70904.1"/>
    <property type="molecule type" value="Genomic_DNA"/>
</dbReference>
<keyword evidence="2" id="KW-1185">Reference proteome</keyword>
<evidence type="ECO:0000313" key="2">
    <source>
        <dbReference type="Proteomes" id="UP000199473"/>
    </source>
</evidence>
<gene>
    <name evidence="1" type="ORF">SAMN02745775_10636</name>
</gene>
<dbReference type="Proteomes" id="UP000199473">
    <property type="component" value="Unassembled WGS sequence"/>
</dbReference>
<dbReference type="AlphaFoldDB" id="A0A1I4BQ09"/>
<accession>A0A1I4BQ09</accession>
<dbReference type="RefSeq" id="WP_092960900.1">
    <property type="nucleotide sequence ID" value="NZ_FOSQ01000006.1"/>
</dbReference>